<dbReference type="Pfam" id="PF01899">
    <property type="entry name" value="MNHE"/>
    <property type="match status" value="1"/>
</dbReference>
<accession>A0A0M4T3F9</accession>
<sequence length="129" mass="15099">MVAYLNLILRLAIWFLLTANFSLANIIIGVSIALLLPGLPKVSGTLKDWLRVLWEIIVAIPQAYIEAFEIIFRPHKYEEVTLEQVKPRRTPGLIFLDIFLITFTPKTIVLKYHEAGWYEVHWVRRRKKV</sequence>
<keyword evidence="3" id="KW-1185">Reference proteome</keyword>
<dbReference type="Proteomes" id="UP000062645">
    <property type="component" value="Chromosome"/>
</dbReference>
<keyword evidence="1" id="KW-0812">Transmembrane</keyword>
<dbReference type="EMBL" id="CP012036">
    <property type="protein sequence ID" value="ALF54245.1"/>
    <property type="molecule type" value="Genomic_DNA"/>
</dbReference>
<feature type="transmembrane region" description="Helical" evidence="1">
    <location>
        <begin position="52"/>
        <end position="72"/>
    </location>
</feature>
<name>A0A0M4T3F9_9NOSO</name>
<dbReference type="AlphaFoldDB" id="A0A0M4T3F9"/>
<evidence type="ECO:0000313" key="2">
    <source>
        <dbReference type="EMBL" id="ALF54245.1"/>
    </source>
</evidence>
<keyword evidence="1" id="KW-1133">Transmembrane helix</keyword>
<dbReference type="STRING" id="224013.ACX27_17595"/>
<dbReference type="RefSeq" id="WP_062294762.1">
    <property type="nucleotide sequence ID" value="NZ_CP012036.1"/>
</dbReference>
<proteinExistence type="predicted"/>
<keyword evidence="1" id="KW-0472">Membrane</keyword>
<dbReference type="OrthoDB" id="464535at2"/>
<feature type="transmembrane region" description="Helical" evidence="1">
    <location>
        <begin position="12"/>
        <end position="36"/>
    </location>
</feature>
<dbReference type="KEGG" id="npz:ACX27_17595"/>
<organism evidence="2 3">
    <name type="scientific">Nostoc piscinale CENA21</name>
    <dbReference type="NCBI Taxonomy" id="224013"/>
    <lineage>
        <taxon>Bacteria</taxon>
        <taxon>Bacillati</taxon>
        <taxon>Cyanobacteriota</taxon>
        <taxon>Cyanophyceae</taxon>
        <taxon>Nostocales</taxon>
        <taxon>Nostocaceae</taxon>
        <taxon>Nostoc</taxon>
    </lineage>
</organism>
<evidence type="ECO:0000313" key="3">
    <source>
        <dbReference type="Proteomes" id="UP000062645"/>
    </source>
</evidence>
<reference evidence="3" key="1">
    <citation type="submission" date="2015-07" db="EMBL/GenBank/DDBJ databases">
        <title>Genome Of Nitrogen-Fixing Cyanobacterium Nostoc piscinale CENA21 From Solimoes/Amazon River Floodplain Sediments And Comparative Genomics To Uncover Biosynthetic Natural Products Potential.</title>
        <authorList>
            <person name="Leao T.F."/>
            <person name="Leao P.N."/>
            <person name="Guimaraes P.I."/>
            <person name="de Melo A.G.C."/>
            <person name="Ramos R.T.J."/>
            <person name="Silva A."/>
            <person name="Fiore M.F."/>
            <person name="Schneider M.P.C."/>
        </authorList>
    </citation>
    <scope>NUCLEOTIDE SEQUENCE [LARGE SCALE GENOMIC DNA]</scope>
    <source>
        <strain evidence="3">CENA21</strain>
    </source>
</reference>
<dbReference type="PATRIC" id="fig|224013.5.peg.4210"/>
<dbReference type="GO" id="GO:0016020">
    <property type="term" value="C:membrane"/>
    <property type="evidence" value="ECO:0007669"/>
    <property type="project" value="InterPro"/>
</dbReference>
<gene>
    <name evidence="2" type="ORF">ACX27_17595</name>
</gene>
<dbReference type="GO" id="GO:0008324">
    <property type="term" value="F:monoatomic cation transmembrane transporter activity"/>
    <property type="evidence" value="ECO:0007669"/>
    <property type="project" value="InterPro"/>
</dbReference>
<evidence type="ECO:0000256" key="1">
    <source>
        <dbReference type="SAM" id="Phobius"/>
    </source>
</evidence>
<reference evidence="2 3" key="2">
    <citation type="journal article" date="2016" name="Genome Announc.">
        <title>Draft Genome Sequence of the N2-Fixing Cyanobacterium Nostoc piscinale CENA21, Isolated from the Brazilian Amazon Floodplain.</title>
        <authorList>
            <person name="Leao T."/>
            <person name="Guimaraes P.I."/>
            <person name="de Melo A.G."/>
            <person name="Ramos R.T."/>
            <person name="Leao P.N."/>
            <person name="Silva A."/>
            <person name="Fiore M.F."/>
            <person name="Schneider M.P."/>
        </authorList>
    </citation>
    <scope>NUCLEOTIDE SEQUENCE [LARGE SCALE GENOMIC DNA]</scope>
    <source>
        <strain evidence="2 3">CENA21</strain>
    </source>
</reference>
<protein>
    <submittedName>
        <fullName evidence="2">Cation:proton antiporter</fullName>
    </submittedName>
</protein>
<dbReference type="InterPro" id="IPR002758">
    <property type="entry name" value="Cation_antiport_E"/>
</dbReference>